<reference evidence="2 3" key="1">
    <citation type="submission" date="2024-03" db="EMBL/GenBank/DDBJ databases">
        <title>Sulfurimonas sp. HSL3-1.</title>
        <authorList>
            <person name="Wang S."/>
        </authorList>
    </citation>
    <scope>NUCLEOTIDE SEQUENCE [LARGE SCALE GENOMIC DNA]</scope>
    <source>
        <strain evidence="2 3">HSL3-1</strain>
    </source>
</reference>
<evidence type="ECO:0000313" key="3">
    <source>
        <dbReference type="Proteomes" id="UP001447842"/>
    </source>
</evidence>
<organism evidence="2 3">
    <name type="scientific">Sulfurimonas diazotrophicus</name>
    <dbReference type="NCBI Taxonomy" id="3131939"/>
    <lineage>
        <taxon>Bacteria</taxon>
        <taxon>Pseudomonadati</taxon>
        <taxon>Campylobacterota</taxon>
        <taxon>Epsilonproteobacteria</taxon>
        <taxon>Campylobacterales</taxon>
        <taxon>Sulfurimonadaceae</taxon>
        <taxon>Sulfurimonas</taxon>
    </lineage>
</organism>
<dbReference type="EMBL" id="CP147920">
    <property type="protein sequence ID" value="XAU15644.1"/>
    <property type="molecule type" value="Genomic_DNA"/>
</dbReference>
<keyword evidence="3" id="KW-1185">Reference proteome</keyword>
<gene>
    <name evidence="2" type="ORF">WCY31_02850</name>
</gene>
<name>A0ABZ3HDB5_9BACT</name>
<dbReference type="Proteomes" id="UP001447842">
    <property type="component" value="Chromosome"/>
</dbReference>
<proteinExistence type="predicted"/>
<evidence type="ECO:0008006" key="4">
    <source>
        <dbReference type="Google" id="ProtNLM"/>
    </source>
</evidence>
<dbReference type="RefSeq" id="WP_345970743.1">
    <property type="nucleotide sequence ID" value="NZ_CP147920.1"/>
</dbReference>
<accession>A0ABZ3HDB5</accession>
<keyword evidence="1" id="KW-0812">Transmembrane</keyword>
<protein>
    <recommendedName>
        <fullName evidence="4">PilN domain-containing protein</fullName>
    </recommendedName>
</protein>
<evidence type="ECO:0000256" key="1">
    <source>
        <dbReference type="SAM" id="Phobius"/>
    </source>
</evidence>
<keyword evidence="1" id="KW-0472">Membrane</keyword>
<sequence length="165" mass="18375">MDYSFIDQAVKSPFTAAVRRVWVGGAILVALLLAASASLHLMNGELRTAAQKEQHAQGTILLQTAQLQAQQAQFTKKKVVWQQIVAMDKLLADQLYDLLDRIPDDAVLSRFAYDEKQILFEGTCRRFDALKADLERGLSGRYVLASASERSGRFTLRFNVTGGLQ</sequence>
<evidence type="ECO:0000313" key="2">
    <source>
        <dbReference type="EMBL" id="XAU15644.1"/>
    </source>
</evidence>
<feature type="transmembrane region" description="Helical" evidence="1">
    <location>
        <begin position="20"/>
        <end position="42"/>
    </location>
</feature>
<keyword evidence="1" id="KW-1133">Transmembrane helix</keyword>